<evidence type="ECO:0000256" key="1">
    <source>
        <dbReference type="SAM" id="MobiDB-lite"/>
    </source>
</evidence>
<evidence type="ECO:0008006" key="5">
    <source>
        <dbReference type="Google" id="ProtNLM"/>
    </source>
</evidence>
<dbReference type="EMBL" id="WELI01000002">
    <property type="protein sequence ID" value="KAB7731780.1"/>
    <property type="molecule type" value="Genomic_DNA"/>
</dbReference>
<feature type="region of interest" description="Disordered" evidence="1">
    <location>
        <begin position="149"/>
        <end position="169"/>
    </location>
</feature>
<evidence type="ECO:0000313" key="4">
    <source>
        <dbReference type="Proteomes" id="UP000488299"/>
    </source>
</evidence>
<protein>
    <recommendedName>
        <fullName evidence="5">DUF1440 domain-containing protein</fullName>
    </recommendedName>
</protein>
<dbReference type="Proteomes" id="UP000488299">
    <property type="component" value="Unassembled WGS sequence"/>
</dbReference>
<dbReference type="RefSeq" id="WP_152123372.1">
    <property type="nucleotide sequence ID" value="NZ_WELI01000002.1"/>
</dbReference>
<gene>
    <name evidence="3" type="ORF">F5984_06020</name>
</gene>
<organism evidence="3 4">
    <name type="scientific">Rudanella paleaurantiibacter</name>
    <dbReference type="NCBI Taxonomy" id="2614655"/>
    <lineage>
        <taxon>Bacteria</taxon>
        <taxon>Pseudomonadati</taxon>
        <taxon>Bacteroidota</taxon>
        <taxon>Cytophagia</taxon>
        <taxon>Cytophagales</taxon>
        <taxon>Cytophagaceae</taxon>
        <taxon>Rudanella</taxon>
    </lineage>
</organism>
<comment type="caution">
    <text evidence="3">The sequence shown here is derived from an EMBL/GenBank/DDBJ whole genome shotgun (WGS) entry which is preliminary data.</text>
</comment>
<evidence type="ECO:0000256" key="2">
    <source>
        <dbReference type="SAM" id="Phobius"/>
    </source>
</evidence>
<evidence type="ECO:0000313" key="3">
    <source>
        <dbReference type="EMBL" id="KAB7731780.1"/>
    </source>
</evidence>
<keyword evidence="2" id="KW-0812">Transmembrane</keyword>
<accession>A0A7J5U251</accession>
<reference evidence="3 4" key="1">
    <citation type="submission" date="2019-10" db="EMBL/GenBank/DDBJ databases">
        <title>Rudanella paleaurantiibacter sp. nov., isolated from sludge.</title>
        <authorList>
            <person name="Xu S.Q."/>
        </authorList>
    </citation>
    <scope>NUCLEOTIDE SEQUENCE [LARGE SCALE GENOMIC DNA]</scope>
    <source>
        <strain evidence="3 4">HX-22-17</strain>
    </source>
</reference>
<keyword evidence="4" id="KW-1185">Reference proteome</keyword>
<keyword evidence="2" id="KW-0472">Membrane</keyword>
<feature type="transmembrane region" description="Helical" evidence="2">
    <location>
        <begin position="88"/>
        <end position="108"/>
    </location>
</feature>
<keyword evidence="2" id="KW-1133">Transmembrane helix</keyword>
<feature type="transmembrane region" description="Helical" evidence="2">
    <location>
        <begin position="128"/>
        <end position="145"/>
    </location>
</feature>
<name>A0A7J5U251_9BACT</name>
<proteinExistence type="predicted"/>
<sequence>MHIFLKSVVSGLAGAAALNLWHETVRRVVPEAPRADILGERSLQKIMRAVGKTPPADEEDLYGPTMVADLLSNTAYYSLIGTARPEHAYPVGAALGLLAGLGAVVLPGPWGLGEAPTNRTTATQAMTVGWYLLGGLVTAAVYTRLAERSVASSDETGEPTDVPTETPDV</sequence>
<dbReference type="AlphaFoldDB" id="A0A7J5U251"/>